<sequence>MKILFELLGGLGLFLYGMTIMGDGLEKAAGNKMKRIIEVLTNNRWVAMIVGIVVTMVIQSSSATTVMIVGFVNAGLMTLTQATGVIMGANIGTTITAQIASLNLSQIAPLVVGVAVGVWLFSNNKRTKNIAEIFIGFGILFIGMDFMKHAVKPLREYEGFRTMLLGFGRDTWVDSFLAICAGFAVTAVVQSSSASTGILIALASEGLLPIEASLPIVFGTNIGTCVTAMLSSIGANRTAKRAAFIHFMFNLAGTVIFMLLFRNVTIQFVKYISPENAARQLANAHTFFNVVNTAILLPFAPVLVRFANAIIPVKAYEKEKGAGIQYLDDRILETPSIAIGQVIKETLNMGNLALENYKKSMESFFRKDEKLVHEVFRQEKVINQLEREIAAYLVKLSNTALSAEQHEIVDGLFSTINDIERVGDHSDNLAELSLYAIEHSLNFSNTAMLELEEMYGKVLEAYEQSLLTLRTGDLRIANKVIQREGEIDMLEKSLRANHIQRLNKQMCLPESGVIFLDMLSNLERIADHAANIAIAVLDATKK</sequence>
<dbReference type="NCBIfam" id="TIGR00704">
    <property type="entry name" value="NaPi_cotrn_rel"/>
    <property type="match status" value="1"/>
</dbReference>
<organism evidence="8 9">
    <name type="scientific">Thermotalea metallivorans</name>
    <dbReference type="NCBI Taxonomy" id="520762"/>
    <lineage>
        <taxon>Bacteria</taxon>
        <taxon>Bacillati</taxon>
        <taxon>Bacillota</taxon>
        <taxon>Clostridia</taxon>
        <taxon>Peptostreptococcales</taxon>
        <taxon>Thermotaleaceae</taxon>
        <taxon>Thermotalea</taxon>
    </lineage>
</organism>
<evidence type="ECO:0000256" key="2">
    <source>
        <dbReference type="ARBA" id="ARBA00022475"/>
    </source>
</evidence>
<feature type="transmembrane region" description="Helical" evidence="6">
    <location>
        <begin position="45"/>
        <end position="62"/>
    </location>
</feature>
<dbReference type="Gene3D" id="1.20.58.220">
    <property type="entry name" value="Phosphate transport system protein phou homolog 2, domain 2"/>
    <property type="match status" value="1"/>
</dbReference>
<evidence type="ECO:0000256" key="5">
    <source>
        <dbReference type="ARBA" id="ARBA00023136"/>
    </source>
</evidence>
<dbReference type="GO" id="GO:0044341">
    <property type="term" value="P:sodium-dependent phosphate transport"/>
    <property type="evidence" value="ECO:0007669"/>
    <property type="project" value="InterPro"/>
</dbReference>
<dbReference type="AlphaFoldDB" id="A0A140LEB9"/>
<dbReference type="RefSeq" id="WP_068553907.1">
    <property type="nucleotide sequence ID" value="NZ_LOEE01000003.1"/>
</dbReference>
<evidence type="ECO:0000256" key="6">
    <source>
        <dbReference type="SAM" id="Phobius"/>
    </source>
</evidence>
<dbReference type="PANTHER" id="PTHR10010:SF46">
    <property type="entry name" value="SODIUM-DEPENDENT PHOSPHATE TRANSPORT PROTEIN 2B"/>
    <property type="match status" value="1"/>
</dbReference>
<dbReference type="InterPro" id="IPR003841">
    <property type="entry name" value="Na/Pi_transpt"/>
</dbReference>
<dbReference type="OrthoDB" id="9763003at2"/>
<dbReference type="GO" id="GO:0005436">
    <property type="term" value="F:sodium:phosphate symporter activity"/>
    <property type="evidence" value="ECO:0007669"/>
    <property type="project" value="InterPro"/>
</dbReference>
<proteinExistence type="predicted"/>
<dbReference type="InterPro" id="IPR026022">
    <property type="entry name" value="PhoU_dom"/>
</dbReference>
<accession>A0A140LEB9</accession>
<evidence type="ECO:0000313" key="9">
    <source>
        <dbReference type="Proteomes" id="UP000070456"/>
    </source>
</evidence>
<dbReference type="PANTHER" id="PTHR10010">
    <property type="entry name" value="SOLUTE CARRIER FAMILY 34 SODIUM PHOSPHATE , MEMBER 2-RELATED"/>
    <property type="match status" value="1"/>
</dbReference>
<feature type="domain" description="PhoU" evidence="7">
    <location>
        <begin position="348"/>
        <end position="432"/>
    </location>
</feature>
<dbReference type="InterPro" id="IPR038078">
    <property type="entry name" value="PhoU-like_sf"/>
</dbReference>
<name>A0A140LEB9_9FIRM</name>
<dbReference type="NCBIfam" id="NF037997">
    <property type="entry name" value="Na_Pi_symport"/>
    <property type="match status" value="1"/>
</dbReference>
<dbReference type="Pfam" id="PF01895">
    <property type="entry name" value="PhoU"/>
    <property type="match status" value="2"/>
</dbReference>
<feature type="transmembrane region" description="Helical" evidence="6">
    <location>
        <begin position="242"/>
        <end position="261"/>
    </location>
</feature>
<evidence type="ECO:0000256" key="4">
    <source>
        <dbReference type="ARBA" id="ARBA00022989"/>
    </source>
</evidence>
<dbReference type="Proteomes" id="UP000070456">
    <property type="component" value="Unassembled WGS sequence"/>
</dbReference>
<keyword evidence="3 6" id="KW-0812">Transmembrane</keyword>
<dbReference type="EMBL" id="LOEE01000003">
    <property type="protein sequence ID" value="KXG78894.1"/>
    <property type="molecule type" value="Genomic_DNA"/>
</dbReference>
<keyword evidence="9" id="KW-1185">Reference proteome</keyword>
<dbReference type="Pfam" id="PF02690">
    <property type="entry name" value="Na_Pi_cotrans"/>
    <property type="match status" value="2"/>
</dbReference>
<evidence type="ECO:0000256" key="3">
    <source>
        <dbReference type="ARBA" id="ARBA00022692"/>
    </source>
</evidence>
<evidence type="ECO:0000259" key="7">
    <source>
        <dbReference type="Pfam" id="PF01895"/>
    </source>
</evidence>
<dbReference type="SUPFAM" id="SSF109755">
    <property type="entry name" value="PhoU-like"/>
    <property type="match status" value="1"/>
</dbReference>
<evidence type="ECO:0000256" key="1">
    <source>
        <dbReference type="ARBA" id="ARBA00004651"/>
    </source>
</evidence>
<keyword evidence="5 6" id="KW-0472">Membrane</keyword>
<comment type="subcellular location">
    <subcellularLocation>
        <location evidence="1">Cell membrane</location>
        <topology evidence="1">Multi-pass membrane protein</topology>
    </subcellularLocation>
</comment>
<evidence type="ECO:0000313" key="8">
    <source>
        <dbReference type="EMBL" id="KXG78894.1"/>
    </source>
</evidence>
<gene>
    <name evidence="8" type="ORF">AN619_00530</name>
</gene>
<protein>
    <recommendedName>
        <fullName evidence="7">PhoU domain-containing protein</fullName>
    </recommendedName>
</protein>
<feature type="transmembrane region" description="Helical" evidence="6">
    <location>
        <begin position="101"/>
        <end position="121"/>
    </location>
</feature>
<dbReference type="PATRIC" id="fig|520762.4.peg.63"/>
<feature type="transmembrane region" description="Helical" evidence="6">
    <location>
        <begin position="68"/>
        <end position="89"/>
    </location>
</feature>
<dbReference type="InterPro" id="IPR004633">
    <property type="entry name" value="NaPi_cotrn-rel/YqeW-like"/>
</dbReference>
<dbReference type="GO" id="GO:0005886">
    <property type="term" value="C:plasma membrane"/>
    <property type="evidence" value="ECO:0007669"/>
    <property type="project" value="UniProtKB-SubCell"/>
</dbReference>
<feature type="domain" description="PhoU" evidence="7">
    <location>
        <begin position="451"/>
        <end position="533"/>
    </location>
</feature>
<feature type="transmembrane region" description="Helical" evidence="6">
    <location>
        <begin position="212"/>
        <end position="230"/>
    </location>
</feature>
<keyword evidence="4 6" id="KW-1133">Transmembrane helix</keyword>
<feature type="transmembrane region" description="Helical" evidence="6">
    <location>
        <begin position="6"/>
        <end position="25"/>
    </location>
</feature>
<feature type="transmembrane region" description="Helical" evidence="6">
    <location>
        <begin position="133"/>
        <end position="151"/>
    </location>
</feature>
<dbReference type="STRING" id="520762.AN619_00530"/>
<comment type="caution">
    <text evidence="8">The sequence shown here is derived from an EMBL/GenBank/DDBJ whole genome shotgun (WGS) entry which is preliminary data.</text>
</comment>
<keyword evidence="2" id="KW-1003">Cell membrane</keyword>
<reference evidence="8 9" key="1">
    <citation type="submission" date="2015-12" db="EMBL/GenBank/DDBJ databases">
        <title>Draft genome sequence of the thermoanaerobe Thermotalea metallivorans, an isolate from the runoff channel of the Great Artesian Basin, Australia.</title>
        <authorList>
            <person name="Patel B.K."/>
        </authorList>
    </citation>
    <scope>NUCLEOTIDE SEQUENCE [LARGE SCALE GENOMIC DNA]</scope>
    <source>
        <strain evidence="8 9">B2-1</strain>
    </source>
</reference>